<name>A0A173UBH1_9FIRM</name>
<dbReference type="AlphaFoldDB" id="A0A173UBH1"/>
<protein>
    <submittedName>
        <fullName evidence="1">Sporulation protein YabP</fullName>
    </submittedName>
</protein>
<dbReference type="RefSeq" id="WP_007884734.1">
    <property type="nucleotide sequence ID" value="NZ_CABJFX010000016.1"/>
</dbReference>
<gene>
    <name evidence="2" type="primary">yabP</name>
    <name evidence="5" type="ORF">DW707_09115</name>
    <name evidence="4" type="ORF">DW813_01920</name>
    <name evidence="3" type="ORF">DW914_09765</name>
    <name evidence="2" type="ORF">DWY29_09745</name>
    <name evidence="1" type="ORF">ERS852444_01946</name>
</gene>
<dbReference type="PIRSF" id="PIRSF011576">
    <property type="entry name" value="YabP"/>
    <property type="match status" value="1"/>
</dbReference>
<dbReference type="Proteomes" id="UP000286271">
    <property type="component" value="Unassembled WGS sequence"/>
</dbReference>
<dbReference type="Proteomes" id="UP000095453">
    <property type="component" value="Unassembled WGS sequence"/>
</dbReference>
<reference evidence="1 6" key="1">
    <citation type="submission" date="2015-09" db="EMBL/GenBank/DDBJ databases">
        <authorList>
            <consortium name="Pathogen Informatics"/>
        </authorList>
    </citation>
    <scope>NUCLEOTIDE SEQUENCE [LARGE SCALE GENOMIC DNA]</scope>
    <source>
        <strain evidence="1 6">2789STDY5608887</strain>
    </source>
</reference>
<dbReference type="EMBL" id="QSIQ01000001">
    <property type="protein sequence ID" value="RHD06645.1"/>
    <property type="molecule type" value="Genomic_DNA"/>
</dbReference>
<dbReference type="InterPro" id="IPR038705">
    <property type="entry name" value="YabP_sf"/>
</dbReference>
<reference evidence="7 8" key="2">
    <citation type="submission" date="2018-08" db="EMBL/GenBank/DDBJ databases">
        <title>A genome reference for cultivated species of the human gut microbiota.</title>
        <authorList>
            <person name="Zou Y."/>
            <person name="Xue W."/>
            <person name="Luo G."/>
        </authorList>
    </citation>
    <scope>NUCLEOTIDE SEQUENCE [LARGE SCALE GENOMIC DNA]</scope>
    <source>
        <strain evidence="2 9">AF24-4</strain>
        <strain evidence="5 10">AM27-11</strain>
        <strain evidence="4 7">AM32-8LB</strain>
        <strain evidence="3 8">AM42-1AC</strain>
    </source>
</reference>
<evidence type="ECO:0000313" key="9">
    <source>
        <dbReference type="Proteomes" id="UP000285820"/>
    </source>
</evidence>
<evidence type="ECO:0000313" key="7">
    <source>
        <dbReference type="Proteomes" id="UP000266391"/>
    </source>
</evidence>
<dbReference type="EMBL" id="QSKW01000012">
    <property type="protein sequence ID" value="RHE97563.1"/>
    <property type="molecule type" value="Genomic_DNA"/>
</dbReference>
<proteinExistence type="predicted"/>
<dbReference type="GO" id="GO:0030435">
    <property type="term" value="P:sporulation resulting in formation of a cellular spore"/>
    <property type="evidence" value="ECO:0007669"/>
    <property type="project" value="InterPro"/>
</dbReference>
<dbReference type="EMBL" id="QRUN01000012">
    <property type="protein sequence ID" value="RGR67906.1"/>
    <property type="molecule type" value="Genomic_DNA"/>
</dbReference>
<dbReference type="Proteomes" id="UP000266391">
    <property type="component" value="Unassembled WGS sequence"/>
</dbReference>
<evidence type="ECO:0000313" key="3">
    <source>
        <dbReference type="EMBL" id="RHA88064.1"/>
    </source>
</evidence>
<dbReference type="InterPro" id="IPR022476">
    <property type="entry name" value="Spore_YabP/YqfC"/>
</dbReference>
<dbReference type="EMBL" id="CYXX01000013">
    <property type="protein sequence ID" value="CUN11495.1"/>
    <property type="molecule type" value="Genomic_DNA"/>
</dbReference>
<dbReference type="EMBL" id="QSFX01000016">
    <property type="protein sequence ID" value="RHA88064.1"/>
    <property type="molecule type" value="Genomic_DNA"/>
</dbReference>
<evidence type="ECO:0000313" key="2">
    <source>
        <dbReference type="EMBL" id="RGR67906.1"/>
    </source>
</evidence>
<evidence type="ECO:0000313" key="10">
    <source>
        <dbReference type="Proteomes" id="UP000286271"/>
    </source>
</evidence>
<evidence type="ECO:0000313" key="8">
    <source>
        <dbReference type="Proteomes" id="UP000283492"/>
    </source>
</evidence>
<dbReference type="Pfam" id="PF07873">
    <property type="entry name" value="YabP"/>
    <property type="match status" value="1"/>
</dbReference>
<dbReference type="Gene3D" id="2.60.40.2000">
    <property type="match status" value="1"/>
</dbReference>
<dbReference type="GeneID" id="75162512"/>
<accession>A0A173UBH1</accession>
<evidence type="ECO:0000313" key="1">
    <source>
        <dbReference type="EMBL" id="CUN11495.1"/>
    </source>
</evidence>
<dbReference type="Proteomes" id="UP000283492">
    <property type="component" value="Unassembled WGS sequence"/>
</dbReference>
<dbReference type="Proteomes" id="UP000285820">
    <property type="component" value="Unassembled WGS sequence"/>
</dbReference>
<evidence type="ECO:0000313" key="5">
    <source>
        <dbReference type="EMBL" id="RHE97563.1"/>
    </source>
</evidence>
<dbReference type="InterPro" id="IPR012504">
    <property type="entry name" value="Spore_YabP"/>
</dbReference>
<dbReference type="NCBIfam" id="TIGR02892">
    <property type="entry name" value="spore_yabP"/>
    <property type="match status" value="1"/>
</dbReference>
<evidence type="ECO:0000313" key="4">
    <source>
        <dbReference type="EMBL" id="RHD06645.1"/>
    </source>
</evidence>
<organism evidence="1 6">
    <name type="scientific">Roseburia inulinivorans</name>
    <dbReference type="NCBI Taxonomy" id="360807"/>
    <lineage>
        <taxon>Bacteria</taxon>
        <taxon>Bacillati</taxon>
        <taxon>Bacillota</taxon>
        <taxon>Clostridia</taxon>
        <taxon>Lachnospirales</taxon>
        <taxon>Lachnospiraceae</taxon>
        <taxon>Roseburia</taxon>
    </lineage>
</organism>
<sequence length="95" mass="10621">MDEKNNVTKSHKVLLANRKNGAFSGVVDVLSFDVAEILLETELGMLLIKGHDLHVNRLSLEKGEIDIEGRIDSLTYSEPKNVTKQTESLLGRLFK</sequence>
<evidence type="ECO:0000313" key="6">
    <source>
        <dbReference type="Proteomes" id="UP000095453"/>
    </source>
</evidence>